<dbReference type="EMBL" id="DYDO01000007">
    <property type="protein sequence ID" value="DBA20622.1"/>
    <property type="molecule type" value="Genomic_DNA"/>
</dbReference>
<evidence type="ECO:0000313" key="3">
    <source>
        <dbReference type="Proteomes" id="UP001181693"/>
    </source>
</evidence>
<keyword evidence="3" id="KW-1185">Reference proteome</keyword>
<sequence>MAVNVVGTLFLVSGVTLLIYLIKWWMNVKKKDLPPGPTPLPLLGNFFQINTTELPQSLVKVSQNNYNI</sequence>
<evidence type="ECO:0000256" key="1">
    <source>
        <dbReference type="SAM" id="Phobius"/>
    </source>
</evidence>
<dbReference type="Proteomes" id="UP001181693">
    <property type="component" value="Unassembled WGS sequence"/>
</dbReference>
<gene>
    <name evidence="2" type="ORF">GDO54_017382</name>
</gene>
<evidence type="ECO:0000313" key="2">
    <source>
        <dbReference type="EMBL" id="DBA20622.1"/>
    </source>
</evidence>
<organism evidence="2 3">
    <name type="scientific">Pyxicephalus adspersus</name>
    <name type="common">African bullfrog</name>
    <dbReference type="NCBI Taxonomy" id="30357"/>
    <lineage>
        <taxon>Eukaryota</taxon>
        <taxon>Metazoa</taxon>
        <taxon>Chordata</taxon>
        <taxon>Craniata</taxon>
        <taxon>Vertebrata</taxon>
        <taxon>Euteleostomi</taxon>
        <taxon>Amphibia</taxon>
        <taxon>Batrachia</taxon>
        <taxon>Anura</taxon>
        <taxon>Neobatrachia</taxon>
        <taxon>Ranoidea</taxon>
        <taxon>Pyxicephalidae</taxon>
        <taxon>Pyxicephalinae</taxon>
        <taxon>Pyxicephalus</taxon>
    </lineage>
</organism>
<feature type="transmembrane region" description="Helical" evidence="1">
    <location>
        <begin position="6"/>
        <end position="26"/>
    </location>
</feature>
<protein>
    <submittedName>
        <fullName evidence="2">Uncharacterized protein</fullName>
    </submittedName>
</protein>
<name>A0AAV3A2K5_PYXAD</name>
<keyword evidence="1" id="KW-0812">Transmembrane</keyword>
<accession>A0AAV3A2K5</accession>
<keyword evidence="1" id="KW-0472">Membrane</keyword>
<proteinExistence type="predicted"/>
<comment type="caution">
    <text evidence="2">The sequence shown here is derived from an EMBL/GenBank/DDBJ whole genome shotgun (WGS) entry which is preliminary data.</text>
</comment>
<dbReference type="AlphaFoldDB" id="A0AAV3A2K5"/>
<reference evidence="2" key="1">
    <citation type="thesis" date="2020" institute="ProQuest LLC" country="789 East Eisenhower Parkway, Ann Arbor, MI, USA">
        <title>Comparative Genomics and Chromosome Evolution.</title>
        <authorList>
            <person name="Mudd A.B."/>
        </authorList>
    </citation>
    <scope>NUCLEOTIDE SEQUENCE</scope>
    <source>
        <strain evidence="2">1538</strain>
        <tissue evidence="2">Blood</tissue>
    </source>
</reference>
<keyword evidence="1" id="KW-1133">Transmembrane helix</keyword>